<accession>A0ACC1THS5</accession>
<keyword evidence="2" id="KW-1185">Reference proteome</keyword>
<comment type="caution">
    <text evidence="1">The sequence shown here is derived from an EMBL/GenBank/DDBJ whole genome shotgun (WGS) entry which is preliminary data.</text>
</comment>
<feature type="non-terminal residue" evidence="1">
    <location>
        <position position="103"/>
    </location>
</feature>
<reference evidence="1" key="1">
    <citation type="submission" date="2022-09" db="EMBL/GenBank/DDBJ databases">
        <title>A Global Phylogenomic Analysis of the Shiitake Genus Lentinula.</title>
        <authorList>
            <consortium name="DOE Joint Genome Institute"/>
            <person name="Sierra-Patev S."/>
            <person name="Min B."/>
            <person name="Naranjo-Ortiz M."/>
            <person name="Looney B."/>
            <person name="Konkel Z."/>
            <person name="Slot J.C."/>
            <person name="Sakamoto Y."/>
            <person name="Steenwyk J.L."/>
            <person name="Rokas A."/>
            <person name="Carro J."/>
            <person name="Camarero S."/>
            <person name="Ferreira P."/>
            <person name="Molpeceres G."/>
            <person name="Ruiz-Duenas F.J."/>
            <person name="Serrano A."/>
            <person name="Henrissat B."/>
            <person name="Drula E."/>
            <person name="Hughes K.W."/>
            <person name="Mata J.L."/>
            <person name="Ishikawa N.K."/>
            <person name="Vargas-Isla R."/>
            <person name="Ushijima S."/>
            <person name="Smith C.A."/>
            <person name="Ahrendt S."/>
            <person name="Andreopoulos W."/>
            <person name="He G."/>
            <person name="Labutti K."/>
            <person name="Lipzen A."/>
            <person name="Ng V."/>
            <person name="Riley R."/>
            <person name="Sandor L."/>
            <person name="Barry K."/>
            <person name="Martinez A.T."/>
            <person name="Xiao Y."/>
            <person name="Gibbons J.G."/>
            <person name="Terashima K."/>
            <person name="Grigoriev I.V."/>
            <person name="Hibbett D.S."/>
        </authorList>
    </citation>
    <scope>NUCLEOTIDE SEQUENCE</scope>
    <source>
        <strain evidence="1">TMI1499</strain>
    </source>
</reference>
<protein>
    <submittedName>
        <fullName evidence="1">Uncharacterized protein</fullName>
    </submittedName>
</protein>
<organism evidence="1 2">
    <name type="scientific">Lentinula aff. lateritia</name>
    <dbReference type="NCBI Taxonomy" id="2804960"/>
    <lineage>
        <taxon>Eukaryota</taxon>
        <taxon>Fungi</taxon>
        <taxon>Dikarya</taxon>
        <taxon>Basidiomycota</taxon>
        <taxon>Agaricomycotina</taxon>
        <taxon>Agaricomycetes</taxon>
        <taxon>Agaricomycetidae</taxon>
        <taxon>Agaricales</taxon>
        <taxon>Marasmiineae</taxon>
        <taxon>Omphalotaceae</taxon>
        <taxon>Lentinula</taxon>
    </lineage>
</organism>
<evidence type="ECO:0000313" key="1">
    <source>
        <dbReference type="EMBL" id="KAJ3804138.1"/>
    </source>
</evidence>
<dbReference type="EMBL" id="MU796263">
    <property type="protein sequence ID" value="KAJ3804138.1"/>
    <property type="molecule type" value="Genomic_DNA"/>
</dbReference>
<dbReference type="Proteomes" id="UP001163835">
    <property type="component" value="Unassembled WGS sequence"/>
</dbReference>
<gene>
    <name evidence="1" type="ORF">F5876DRAFT_653</name>
</gene>
<sequence>VCKAIEAQCFEEMKKMITLSDSTLHRRVHNGRSHAEAKEEQQWLNNAEEEVLINEVIYYAERGFPLKEHADQIAQARHGENFPVEGVRKNWMSHFISNHNNRI</sequence>
<evidence type="ECO:0000313" key="2">
    <source>
        <dbReference type="Proteomes" id="UP001163835"/>
    </source>
</evidence>
<proteinExistence type="predicted"/>
<feature type="non-terminal residue" evidence="1">
    <location>
        <position position="1"/>
    </location>
</feature>
<name>A0ACC1THS5_9AGAR</name>